<dbReference type="OrthoDB" id="5596186at2759"/>
<sequence length="219" mass="24460">YADVDDVGVLRELLHDATMQLQAAARMGLELVEQNRAMQRRLERLEQDQEELQQRVGLAERDRRWMQEQSLRVDQLRASVGDLAAQAEGSRARRAAHDKSVGRLDYSVDKLRQDLDALMQTVDQNASLRRWAVEIGSIQRSLGETRDDVGSLASLVEGLREMLDGSGAQQRTRHADLARQVAELAGQAAKRDDVQGEMQAQIDSLSEGVAGLEQMTRSV</sequence>
<keyword evidence="3" id="KW-1185">Reference proteome</keyword>
<organism evidence="2 3">
    <name type="scientific">Coemansia biformis</name>
    <dbReference type="NCBI Taxonomy" id="1286918"/>
    <lineage>
        <taxon>Eukaryota</taxon>
        <taxon>Fungi</taxon>
        <taxon>Fungi incertae sedis</taxon>
        <taxon>Zoopagomycota</taxon>
        <taxon>Kickxellomycotina</taxon>
        <taxon>Kickxellomycetes</taxon>
        <taxon>Kickxellales</taxon>
        <taxon>Kickxellaceae</taxon>
        <taxon>Coemansia</taxon>
    </lineage>
</organism>
<reference evidence="2" key="1">
    <citation type="submission" date="2022-07" db="EMBL/GenBank/DDBJ databases">
        <title>Phylogenomic reconstructions and comparative analyses of Kickxellomycotina fungi.</title>
        <authorList>
            <person name="Reynolds N.K."/>
            <person name="Stajich J.E."/>
            <person name="Barry K."/>
            <person name="Grigoriev I.V."/>
            <person name="Crous P."/>
            <person name="Smith M.E."/>
        </authorList>
    </citation>
    <scope>NUCLEOTIDE SEQUENCE</scope>
    <source>
        <strain evidence="2">BCRC 34381</strain>
    </source>
</reference>
<protein>
    <submittedName>
        <fullName evidence="2">Uncharacterized protein</fullName>
    </submittedName>
</protein>
<evidence type="ECO:0000313" key="2">
    <source>
        <dbReference type="EMBL" id="KAJ1718463.1"/>
    </source>
</evidence>
<name>A0A9W7XU29_9FUNG</name>
<evidence type="ECO:0000313" key="3">
    <source>
        <dbReference type="Proteomes" id="UP001143981"/>
    </source>
</evidence>
<accession>A0A9W7XU29</accession>
<gene>
    <name evidence="2" type="ORF">LPJ61_006618</name>
</gene>
<dbReference type="EMBL" id="JANBOI010003436">
    <property type="protein sequence ID" value="KAJ1718463.1"/>
    <property type="molecule type" value="Genomic_DNA"/>
</dbReference>
<dbReference type="Gene3D" id="1.10.287.1490">
    <property type="match status" value="1"/>
</dbReference>
<comment type="caution">
    <text evidence="2">The sequence shown here is derived from an EMBL/GenBank/DDBJ whole genome shotgun (WGS) entry which is preliminary data.</text>
</comment>
<dbReference type="Proteomes" id="UP001143981">
    <property type="component" value="Unassembled WGS sequence"/>
</dbReference>
<keyword evidence="1" id="KW-0175">Coiled coil</keyword>
<evidence type="ECO:0000256" key="1">
    <source>
        <dbReference type="SAM" id="Coils"/>
    </source>
</evidence>
<feature type="non-terminal residue" evidence="2">
    <location>
        <position position="219"/>
    </location>
</feature>
<feature type="coiled-coil region" evidence="1">
    <location>
        <begin position="28"/>
        <end position="62"/>
    </location>
</feature>
<dbReference type="AlphaFoldDB" id="A0A9W7XU29"/>
<proteinExistence type="predicted"/>
<feature type="non-terminal residue" evidence="2">
    <location>
        <position position="1"/>
    </location>
</feature>